<comment type="caution">
    <text evidence="2">The sequence shown here is derived from an EMBL/GenBank/DDBJ whole genome shotgun (WGS) entry which is preliminary data.</text>
</comment>
<organism evidence="2 3">
    <name type="scientific">Paenibacillus lutrae</name>
    <dbReference type="NCBI Taxonomy" id="2078573"/>
    <lineage>
        <taxon>Bacteria</taxon>
        <taxon>Bacillati</taxon>
        <taxon>Bacillota</taxon>
        <taxon>Bacilli</taxon>
        <taxon>Bacillales</taxon>
        <taxon>Paenibacillaceae</taxon>
        <taxon>Paenibacillus</taxon>
    </lineage>
</organism>
<sequence>MQQALSPAEPGGPVKQLGRAGHAAGKRACKAEERDMSRKRQFNADERGMSLKRPFNADERDMSQKR</sequence>
<reference evidence="2 3" key="1">
    <citation type="journal article" date="2019" name="Microorganisms">
        <title>Paenibacillus lutrae sp. nov., A Chitinolytic Species Isolated from A River Otter in Castril Natural Park, Granada, Spain.</title>
        <authorList>
            <person name="Rodriguez M."/>
            <person name="Reina J.C."/>
            <person name="Bejar V."/>
            <person name="Llamas I."/>
        </authorList>
    </citation>
    <scope>NUCLEOTIDE SEQUENCE [LARGE SCALE GENOMIC DNA]</scope>
    <source>
        <strain evidence="2 3">N10</strain>
    </source>
</reference>
<dbReference type="Proteomes" id="UP000490800">
    <property type="component" value="Unassembled WGS sequence"/>
</dbReference>
<protein>
    <submittedName>
        <fullName evidence="2">Uncharacterized protein</fullName>
    </submittedName>
</protein>
<evidence type="ECO:0000313" key="2">
    <source>
        <dbReference type="EMBL" id="MVP00894.1"/>
    </source>
</evidence>
<gene>
    <name evidence="2" type="ORF">EDM21_15395</name>
</gene>
<accession>A0A7X3K062</accession>
<name>A0A7X3K062_9BACL</name>
<evidence type="ECO:0000313" key="3">
    <source>
        <dbReference type="Proteomes" id="UP000490800"/>
    </source>
</evidence>
<dbReference type="AlphaFoldDB" id="A0A7X3K062"/>
<feature type="compositionally biased region" description="Basic and acidic residues" evidence="1">
    <location>
        <begin position="29"/>
        <end position="66"/>
    </location>
</feature>
<dbReference type="RefSeq" id="WP_157336792.1">
    <property type="nucleotide sequence ID" value="NZ_RHLK01000008.1"/>
</dbReference>
<evidence type="ECO:0000256" key="1">
    <source>
        <dbReference type="SAM" id="MobiDB-lite"/>
    </source>
</evidence>
<dbReference type="EMBL" id="RHLK01000008">
    <property type="protein sequence ID" value="MVP00894.1"/>
    <property type="molecule type" value="Genomic_DNA"/>
</dbReference>
<proteinExistence type="predicted"/>
<keyword evidence="3" id="KW-1185">Reference proteome</keyword>
<feature type="region of interest" description="Disordered" evidence="1">
    <location>
        <begin position="1"/>
        <end position="66"/>
    </location>
</feature>